<dbReference type="InterPro" id="IPR029045">
    <property type="entry name" value="ClpP/crotonase-like_dom_sf"/>
</dbReference>
<dbReference type="Pfam" id="PF00364">
    <property type="entry name" value="Biotin_lipoyl"/>
    <property type="match status" value="1"/>
</dbReference>
<evidence type="ECO:0000313" key="12">
    <source>
        <dbReference type="Proteomes" id="UP001156903"/>
    </source>
</evidence>
<organism evidence="11 12">
    <name type="scientific">Hydrogenophaga electricum</name>
    <dbReference type="NCBI Taxonomy" id="1230953"/>
    <lineage>
        <taxon>Bacteria</taxon>
        <taxon>Pseudomonadati</taxon>
        <taxon>Pseudomonadota</taxon>
        <taxon>Betaproteobacteria</taxon>
        <taxon>Burkholderiales</taxon>
        <taxon>Comamonadaceae</taxon>
        <taxon>Hydrogenophaga</taxon>
    </lineage>
</organism>
<feature type="domain" description="CoA carboxyltransferase C-terminal" evidence="10">
    <location>
        <begin position="864"/>
        <end position="1103"/>
    </location>
</feature>
<feature type="domain" description="Lipoyl-binding" evidence="7">
    <location>
        <begin position="500"/>
        <end position="580"/>
    </location>
</feature>
<evidence type="ECO:0000256" key="1">
    <source>
        <dbReference type="ARBA" id="ARBA00001953"/>
    </source>
</evidence>
<sequence length="1121" mass="118294">MSEALFFRKVLIANRGEIAVRLVRALQDLGIASVAVYARDDAQALHVRLADTAVALDATGPSAYLDIEALLKVAREQGCDAVHPGYGFLSERADFAQACAAAGRVFIGPTPEQLALFGDKARARALAAQCAVPVMPGSEGAVTLAQAQAFFAQQATEGAGMMIKAIGGGGGRGMRAVLDAGEVAEAHARCTSEARAAFGVDGVYVERLMTRARHIEIQVLGDGQAVASLGERECTLQRRFQKLVEIAPSPMLSADLCERITQAALSMAQTVGYRGLGTFEFLVDETAIEPPPGHPKAASVGATSLPFVFIEANPRLQVEHTVTEAVTGLDLVQLQLGVAAGRTLADLGVAPGRTAPQKGFAIQWRINAETLDTQGQARPSGGALARFDLPSGPGVRVDTHGYLGLAPSPHYDTLLAKLIVASPSPSFGDALRRSQRALAECRIEGMASNLGLLRALAEQPEFAAQAVHTRFVEERLPPLLARAASLATPEPPSLAAQPVAGGDGHPVEDDGRHVRAPMPARLVQFEVAVGDLLPAGAQVGVLEAMKMEHLIHTPHAGRVMALLAQPGDYVTEGQRLLALEPVEAGEVQAVTAVALDPDAIRGDLQRVIHRHAPTLDAHRPVAVAKRHAQGGRTARENVADLCDLADDPGNFLEYGQLAIAAQTRRRSLEDLVANTPADGIVTGIGCVNARDFGPERSRAVVMAYDYTVLAGTQGMRNHHKQDRMLAIAHQLRLPVVLFAEGGGGRPGDTDMPIVAGLNNHTFSQFAALSGKVPVVGIVHGRCFAGNAALLGCSDVIIATRASNIGMSGPAMIEGGGLGTFRPEEIGPSHVQSANGVIDVLVEDEAEAVAVAKRYLGYFQGALPHWDCPDQRLLRHAVPENRLRVYDVRAVLEGLFDSGSVLELRAGFGAGMITALARIEGRPVAVMTNNPHHLGGAIDVEAADKAARFMQLANVHGLPIVALVDTPGFMVGPDIEAQAQVRHVCRMFAVASHLRVPFFSVVLRKGYGLGAQAMTAGGFDAPVFNVSWPSGEFGAMGLEGAVRLGFRKELEAVPAGPQRDALFQSLVAQQYANGEAINMAQTLEIDAVIDPAETRAWLVRGLASAHRVTAGQGAPAAYVDTW</sequence>
<dbReference type="InterPro" id="IPR011761">
    <property type="entry name" value="ATP-grasp"/>
</dbReference>
<comment type="cofactor">
    <cofactor evidence="1">
        <name>biotin</name>
        <dbReference type="ChEBI" id="CHEBI:57586"/>
    </cofactor>
</comment>
<dbReference type="InterPro" id="IPR051602">
    <property type="entry name" value="ACC_Biotin_Carboxylase"/>
</dbReference>
<dbReference type="Pfam" id="PF02785">
    <property type="entry name" value="Biotin_carb_C"/>
    <property type="match status" value="1"/>
</dbReference>
<dbReference type="CDD" id="cd06850">
    <property type="entry name" value="biotinyl_domain"/>
    <property type="match status" value="1"/>
</dbReference>
<dbReference type="PROSITE" id="PS00867">
    <property type="entry name" value="CPSASE_2"/>
    <property type="match status" value="1"/>
</dbReference>
<dbReference type="Gene3D" id="3.30.470.20">
    <property type="entry name" value="ATP-grasp fold, B domain"/>
    <property type="match status" value="1"/>
</dbReference>
<evidence type="ECO:0000256" key="6">
    <source>
        <dbReference type="PROSITE-ProRule" id="PRU00409"/>
    </source>
</evidence>
<dbReference type="Gene3D" id="3.40.50.20">
    <property type="match status" value="1"/>
</dbReference>
<dbReference type="SUPFAM" id="SSF52096">
    <property type="entry name" value="ClpP/crotonase"/>
    <property type="match status" value="2"/>
</dbReference>
<name>A0ABQ6C4E8_9BURK</name>
<keyword evidence="3 6" id="KW-0547">Nucleotide-binding</keyword>
<dbReference type="Pfam" id="PF02786">
    <property type="entry name" value="CPSase_L_D2"/>
    <property type="match status" value="2"/>
</dbReference>
<dbReference type="InterPro" id="IPR013815">
    <property type="entry name" value="ATP_grasp_subdomain_1"/>
</dbReference>
<keyword evidence="2" id="KW-0436">Ligase</keyword>
<comment type="caution">
    <text evidence="11">The sequence shown here is derived from an EMBL/GenBank/DDBJ whole genome shotgun (WGS) entry which is preliminary data.</text>
</comment>
<dbReference type="PROSITE" id="PS50989">
    <property type="entry name" value="COA_CT_CTER"/>
    <property type="match status" value="1"/>
</dbReference>
<evidence type="ECO:0000313" key="11">
    <source>
        <dbReference type="EMBL" id="GLS14468.1"/>
    </source>
</evidence>
<evidence type="ECO:0000256" key="5">
    <source>
        <dbReference type="ARBA" id="ARBA00023267"/>
    </source>
</evidence>
<reference evidence="12" key="1">
    <citation type="journal article" date="2019" name="Int. J. Syst. Evol. Microbiol.">
        <title>The Global Catalogue of Microorganisms (GCM) 10K type strain sequencing project: providing services to taxonomists for standard genome sequencing and annotation.</title>
        <authorList>
            <consortium name="The Broad Institute Genomics Platform"/>
            <consortium name="The Broad Institute Genome Sequencing Center for Infectious Disease"/>
            <person name="Wu L."/>
            <person name="Ma J."/>
        </authorList>
    </citation>
    <scope>NUCLEOTIDE SEQUENCE [LARGE SCALE GENOMIC DNA]</scope>
    <source>
        <strain evidence="12">NBRC 109341</strain>
    </source>
</reference>
<evidence type="ECO:0000256" key="3">
    <source>
        <dbReference type="ARBA" id="ARBA00022741"/>
    </source>
</evidence>
<accession>A0ABQ6C4E8</accession>
<dbReference type="EMBL" id="BSPB01000012">
    <property type="protein sequence ID" value="GLS14468.1"/>
    <property type="molecule type" value="Genomic_DNA"/>
</dbReference>
<keyword evidence="11" id="KW-0670">Pyruvate</keyword>
<protein>
    <submittedName>
        <fullName evidence="11">Pyruvate carboxylase</fullName>
    </submittedName>
</protein>
<dbReference type="InterPro" id="IPR016185">
    <property type="entry name" value="PreATP-grasp_dom_sf"/>
</dbReference>
<dbReference type="SMART" id="SM00878">
    <property type="entry name" value="Biotin_carb_C"/>
    <property type="match status" value="1"/>
</dbReference>
<dbReference type="InterPro" id="IPR000089">
    <property type="entry name" value="Biotin_lipoyl"/>
</dbReference>
<keyword evidence="4 6" id="KW-0067">ATP-binding</keyword>
<dbReference type="InterPro" id="IPR011764">
    <property type="entry name" value="Biotin_carboxylation_dom"/>
</dbReference>
<evidence type="ECO:0000256" key="4">
    <source>
        <dbReference type="ARBA" id="ARBA00022840"/>
    </source>
</evidence>
<evidence type="ECO:0000259" key="10">
    <source>
        <dbReference type="PROSITE" id="PS50989"/>
    </source>
</evidence>
<dbReference type="Gene3D" id="3.90.226.10">
    <property type="entry name" value="2-enoyl-CoA Hydratase, Chain A, domain 1"/>
    <property type="match status" value="2"/>
</dbReference>
<feature type="domain" description="ATP-grasp" evidence="8">
    <location>
        <begin position="124"/>
        <end position="340"/>
    </location>
</feature>
<evidence type="ECO:0000259" key="7">
    <source>
        <dbReference type="PROSITE" id="PS50968"/>
    </source>
</evidence>
<dbReference type="RefSeq" id="WP_284307593.1">
    <property type="nucleotide sequence ID" value="NZ_BSPB01000012.1"/>
</dbReference>
<evidence type="ECO:0000259" key="9">
    <source>
        <dbReference type="PROSITE" id="PS50979"/>
    </source>
</evidence>
<dbReference type="PROSITE" id="PS50968">
    <property type="entry name" value="BIOTINYL_LIPOYL"/>
    <property type="match status" value="1"/>
</dbReference>
<dbReference type="SUPFAM" id="SSF52440">
    <property type="entry name" value="PreATP-grasp domain"/>
    <property type="match status" value="1"/>
</dbReference>
<dbReference type="SUPFAM" id="SSF51230">
    <property type="entry name" value="Single hybrid motif"/>
    <property type="match status" value="1"/>
</dbReference>
<evidence type="ECO:0000256" key="2">
    <source>
        <dbReference type="ARBA" id="ARBA00022598"/>
    </source>
</evidence>
<dbReference type="InterPro" id="IPR011054">
    <property type="entry name" value="Rudment_hybrid_motif"/>
</dbReference>
<keyword evidence="12" id="KW-1185">Reference proteome</keyword>
<dbReference type="InterPro" id="IPR005479">
    <property type="entry name" value="CPAse_ATP-bd"/>
</dbReference>
<dbReference type="Pfam" id="PF01039">
    <property type="entry name" value="Carboxyl_trans"/>
    <property type="match status" value="1"/>
</dbReference>
<dbReference type="PANTHER" id="PTHR48095">
    <property type="entry name" value="PYRUVATE CARBOXYLASE SUBUNIT A"/>
    <property type="match status" value="1"/>
</dbReference>
<dbReference type="PANTHER" id="PTHR48095:SF5">
    <property type="entry name" value="BLL7292 PROTEIN"/>
    <property type="match status" value="1"/>
</dbReference>
<gene>
    <name evidence="11" type="ORF">GCM10007935_18990</name>
</gene>
<keyword evidence="5" id="KW-0092">Biotin</keyword>
<dbReference type="InterPro" id="IPR034733">
    <property type="entry name" value="AcCoA_carboxyl_beta"/>
</dbReference>
<dbReference type="SUPFAM" id="SSF51246">
    <property type="entry name" value="Rudiment single hybrid motif"/>
    <property type="match status" value="1"/>
</dbReference>
<dbReference type="InterPro" id="IPR005481">
    <property type="entry name" value="BC-like_N"/>
</dbReference>
<dbReference type="InterPro" id="IPR005482">
    <property type="entry name" value="Biotin_COase_C"/>
</dbReference>
<dbReference type="PROSITE" id="PS50979">
    <property type="entry name" value="BC"/>
    <property type="match status" value="1"/>
</dbReference>
<dbReference type="Gene3D" id="2.40.50.100">
    <property type="match status" value="1"/>
</dbReference>
<proteinExistence type="predicted"/>
<dbReference type="Proteomes" id="UP001156903">
    <property type="component" value="Unassembled WGS sequence"/>
</dbReference>
<evidence type="ECO:0000259" key="8">
    <source>
        <dbReference type="PROSITE" id="PS50975"/>
    </source>
</evidence>
<dbReference type="SUPFAM" id="SSF56059">
    <property type="entry name" value="Glutathione synthetase ATP-binding domain-like"/>
    <property type="match status" value="1"/>
</dbReference>
<dbReference type="InterPro" id="IPR011763">
    <property type="entry name" value="COA_CT_C"/>
</dbReference>
<feature type="domain" description="Biotin carboxylation" evidence="9">
    <location>
        <begin position="6"/>
        <end position="477"/>
    </location>
</feature>
<dbReference type="InterPro" id="IPR011053">
    <property type="entry name" value="Single_hybrid_motif"/>
</dbReference>
<dbReference type="PROSITE" id="PS50975">
    <property type="entry name" value="ATP_GRASP"/>
    <property type="match status" value="1"/>
</dbReference>
<dbReference type="Gene3D" id="3.30.1490.20">
    <property type="entry name" value="ATP-grasp fold, A domain"/>
    <property type="match status" value="1"/>
</dbReference>
<dbReference type="Pfam" id="PF00289">
    <property type="entry name" value="Biotin_carb_N"/>
    <property type="match status" value="1"/>
</dbReference>